<gene>
    <name evidence="1" type="ORF">MESINF_1416</name>
</gene>
<proteinExistence type="predicted"/>
<evidence type="ECO:0008006" key="3">
    <source>
        <dbReference type="Google" id="ProtNLM"/>
    </source>
</evidence>
<organism evidence="1 2">
    <name type="scientific">Mesotoga infera</name>
    <dbReference type="NCBI Taxonomy" id="1236046"/>
    <lineage>
        <taxon>Bacteria</taxon>
        <taxon>Thermotogati</taxon>
        <taxon>Thermotogota</taxon>
        <taxon>Thermotogae</taxon>
        <taxon>Kosmotogales</taxon>
        <taxon>Kosmotogaceae</taxon>
        <taxon>Mesotoga</taxon>
    </lineage>
</organism>
<dbReference type="EMBL" id="LS974202">
    <property type="protein sequence ID" value="SSC12860.1"/>
    <property type="molecule type" value="Genomic_DNA"/>
</dbReference>
<dbReference type="SUPFAM" id="SSF48537">
    <property type="entry name" value="Phospholipase C/P1 nuclease"/>
    <property type="match status" value="1"/>
</dbReference>
<evidence type="ECO:0000313" key="1">
    <source>
        <dbReference type="EMBL" id="SSC12860.1"/>
    </source>
</evidence>
<dbReference type="RefSeq" id="WP_197712649.1">
    <property type="nucleotide sequence ID" value="NZ_LS974202.1"/>
</dbReference>
<name>A0A7Z7PRJ5_9BACT</name>
<accession>A0A7Z7PRJ5</accession>
<reference evidence="1 2" key="1">
    <citation type="submission" date="2017-01" db="EMBL/GenBank/DDBJ databases">
        <authorList>
            <person name="Erauso G."/>
        </authorList>
    </citation>
    <scope>NUCLEOTIDE SEQUENCE [LARGE SCALE GENOMIC DNA]</scope>
    <source>
        <strain evidence="1">MESINF1</strain>
    </source>
</reference>
<dbReference type="InterPro" id="IPR008947">
    <property type="entry name" value="PLipase_C/P1_nuclease_dom_sf"/>
</dbReference>
<sequence>MDGHDALTYYCLDLESDYINESVEITPYSYAGDDPGPYNLARSAFEDYLGEQYMVDSDHELYRPFFDNCKPADGRAPVWQILTVYSYEPDFGMDGKMVLSPLQRLMGSSQAWRHEEFHMGLRFGRVTEMVEYFDRLSRIAFQRGDRYWGFRFMARAVHYLQDSGTPYHTSPGTARDILKIPFAYRRQFRKISNYHKFHDRYTGYRLWRGYAPFLKAIWSAVPSPGFNDPRRLAIEARNRGLKLVKDLQSSIRAVAGDEFDTIDGFKGDRAYFDKISRERDTKELDSITVRFLSGMAELVKSYLKTIHSLNSKPSLKISRQAFTTVGS</sequence>
<dbReference type="Proteomes" id="UP000250796">
    <property type="component" value="Chromosome MESINF"/>
</dbReference>
<dbReference type="GO" id="GO:0016788">
    <property type="term" value="F:hydrolase activity, acting on ester bonds"/>
    <property type="evidence" value="ECO:0007669"/>
    <property type="project" value="InterPro"/>
</dbReference>
<dbReference type="Gene3D" id="1.10.575.10">
    <property type="entry name" value="P1 Nuclease"/>
    <property type="match status" value="1"/>
</dbReference>
<dbReference type="AlphaFoldDB" id="A0A7Z7PRJ5"/>
<evidence type="ECO:0000313" key="2">
    <source>
        <dbReference type="Proteomes" id="UP000250796"/>
    </source>
</evidence>
<dbReference type="KEGG" id="minf:MESINF_1416"/>
<protein>
    <recommendedName>
        <fullName evidence="3">Phospholipase</fullName>
    </recommendedName>
</protein>
<keyword evidence="2" id="KW-1185">Reference proteome</keyword>